<dbReference type="EMBL" id="CP015401">
    <property type="protein sequence ID" value="ANU58486.1"/>
    <property type="molecule type" value="Genomic_DNA"/>
</dbReference>
<keyword evidence="5" id="KW-1185">Reference proteome</keyword>
<dbReference type="RefSeq" id="WP_065539344.1">
    <property type="nucleotide sequence ID" value="NZ_CAPDLJ010000084.1"/>
</dbReference>
<evidence type="ECO:0000313" key="4">
    <source>
        <dbReference type="EMBL" id="ANU58486.1"/>
    </source>
</evidence>
<dbReference type="KEGG" id="bcae:A4V03_13650"/>
<dbReference type="GeneID" id="82188187"/>
<keyword evidence="1" id="KW-0285">Flavoprotein</keyword>
<sequence>MSKRIVILNGSPRMKGNTAGLVEAFKQGAEEAGHTVEVFNLQQMDIRPCLGCLGGGRDSKNPCLQKDDMAKIYPHYETADVLVLASPMYYWSITAQLKTVIDRLFAVTEKSPEYHTPMQHCVLLMAAEGDTPDNFEPVEHYYHALLRHLGWENLGEVYAGGVMQIGDITGHPSLEKAYSLGKNI</sequence>
<dbReference type="OrthoDB" id="9805976at2"/>
<dbReference type="SUPFAM" id="SSF52218">
    <property type="entry name" value="Flavoproteins"/>
    <property type="match status" value="1"/>
</dbReference>
<dbReference type="InterPro" id="IPR029039">
    <property type="entry name" value="Flavoprotein-like_sf"/>
</dbReference>
<dbReference type="InterPro" id="IPR005025">
    <property type="entry name" value="FMN_Rdtase-like_dom"/>
</dbReference>
<dbReference type="GO" id="GO:0016491">
    <property type="term" value="F:oxidoreductase activity"/>
    <property type="evidence" value="ECO:0007669"/>
    <property type="project" value="InterPro"/>
</dbReference>
<evidence type="ECO:0000256" key="1">
    <source>
        <dbReference type="ARBA" id="ARBA00022630"/>
    </source>
</evidence>
<dbReference type="Gene3D" id="3.40.50.360">
    <property type="match status" value="1"/>
</dbReference>
<evidence type="ECO:0000256" key="2">
    <source>
        <dbReference type="ARBA" id="ARBA00022643"/>
    </source>
</evidence>
<accession>A0A1C7H3E9</accession>
<evidence type="ECO:0000259" key="3">
    <source>
        <dbReference type="Pfam" id="PF03358"/>
    </source>
</evidence>
<protein>
    <submittedName>
        <fullName evidence="4">FMN reductase</fullName>
    </submittedName>
</protein>
<dbReference type="Proteomes" id="UP000092631">
    <property type="component" value="Chromosome"/>
</dbReference>
<dbReference type="Pfam" id="PF03358">
    <property type="entry name" value="FMN_red"/>
    <property type="match status" value="1"/>
</dbReference>
<dbReference type="InterPro" id="IPR051796">
    <property type="entry name" value="ISF_SsuE-like"/>
</dbReference>
<dbReference type="PANTHER" id="PTHR43278">
    <property type="entry name" value="NAD(P)H-DEPENDENT FMN-CONTAINING OXIDOREDUCTASE YWQN-RELATED"/>
    <property type="match status" value="1"/>
</dbReference>
<proteinExistence type="predicted"/>
<name>A0A1C7H3E9_9BACE</name>
<dbReference type="PANTHER" id="PTHR43278:SF2">
    <property type="entry name" value="IRON-SULFUR FLAVOPROTEIN"/>
    <property type="match status" value="1"/>
</dbReference>
<gene>
    <name evidence="4" type="ORF">A4V03_13650</name>
</gene>
<keyword evidence="2" id="KW-0288">FMN</keyword>
<reference evidence="5" key="1">
    <citation type="submission" date="2016-04" db="EMBL/GenBank/DDBJ databases">
        <title>Complete Genome Sequences of Twelve Strains of a Stable Defined Moderately Diverse Mouse Microbiota 2 (sDMDMm2).</title>
        <authorList>
            <person name="Uchimura Y."/>
            <person name="Wyss M."/>
            <person name="Brugiroux S."/>
            <person name="Limenitakis J.P."/>
            <person name="Stecher B."/>
            <person name="McCoy K.D."/>
            <person name="Macpherson A.J."/>
        </authorList>
    </citation>
    <scope>NUCLEOTIDE SEQUENCE [LARGE SCALE GENOMIC DNA]</scope>
    <source>
        <strain evidence="5">I48</strain>
    </source>
</reference>
<evidence type="ECO:0000313" key="5">
    <source>
        <dbReference type="Proteomes" id="UP000092631"/>
    </source>
</evidence>
<organism evidence="4 5">
    <name type="scientific">Bacteroides caecimuris</name>
    <dbReference type="NCBI Taxonomy" id="1796613"/>
    <lineage>
        <taxon>Bacteria</taxon>
        <taxon>Pseudomonadati</taxon>
        <taxon>Bacteroidota</taxon>
        <taxon>Bacteroidia</taxon>
        <taxon>Bacteroidales</taxon>
        <taxon>Bacteroidaceae</taxon>
        <taxon>Bacteroides</taxon>
    </lineage>
</organism>
<dbReference type="AlphaFoldDB" id="A0A1C7H3E9"/>
<feature type="domain" description="NADPH-dependent FMN reductase-like" evidence="3">
    <location>
        <begin position="4"/>
        <end position="151"/>
    </location>
</feature>